<reference evidence="3 4" key="1">
    <citation type="submission" date="2019-03" db="EMBL/GenBank/DDBJ databases">
        <authorList>
            <person name="Gaulin E."/>
            <person name="Dumas B."/>
        </authorList>
    </citation>
    <scope>NUCLEOTIDE SEQUENCE [LARGE SCALE GENOMIC DNA]</scope>
    <source>
        <strain evidence="3">CBS 568.67</strain>
    </source>
</reference>
<sequence>MPHSCRLAIALVGVIPSIVYGYYDFTKKIPNGLNIPGESSAGHSGRGQLNRFGFDFHAAKFRWTTELCEKDSDGDGATNGEELGDPCCVWQVGWAPDTNTVSPPGTPNKFSSDDLAKLKCEKRRRVVS</sequence>
<reference evidence="2" key="2">
    <citation type="submission" date="2019-06" db="EMBL/GenBank/DDBJ databases">
        <title>Genomics analysis of Aphanomyces spp. identifies a new class of oomycete effector associated with host adaptation.</title>
        <authorList>
            <person name="Gaulin E."/>
        </authorList>
    </citation>
    <scope>NUCLEOTIDE SEQUENCE</scope>
    <source>
        <strain evidence="2">CBS 578.67</strain>
    </source>
</reference>
<dbReference type="Proteomes" id="UP000332933">
    <property type="component" value="Unassembled WGS sequence"/>
</dbReference>
<dbReference type="PANTHER" id="PTHR34737">
    <property type="entry name" value="EF-HAND DOMAIN-CONTAINING PROTEIN"/>
    <property type="match status" value="1"/>
</dbReference>
<dbReference type="AlphaFoldDB" id="A0A485KTC5"/>
<dbReference type="InterPro" id="IPR057626">
    <property type="entry name" value="S-S_Temptin"/>
</dbReference>
<dbReference type="PANTHER" id="PTHR34737:SF2">
    <property type="entry name" value="EF-HAND DOMAIN-CONTAINING PROTEIN"/>
    <property type="match status" value="1"/>
</dbReference>
<keyword evidence="4" id="KW-1185">Reference proteome</keyword>
<dbReference type="InterPro" id="IPR055313">
    <property type="entry name" value="Temptin-like"/>
</dbReference>
<name>A0A485KTC5_9STRA</name>
<dbReference type="Pfam" id="PF24784">
    <property type="entry name" value="Temptin_C"/>
    <property type="match status" value="1"/>
</dbReference>
<proteinExistence type="predicted"/>
<dbReference type="OrthoDB" id="129121at2759"/>
<dbReference type="EMBL" id="CAADRA010005302">
    <property type="protein sequence ID" value="VFT88277.1"/>
    <property type="molecule type" value="Genomic_DNA"/>
</dbReference>
<dbReference type="EMBL" id="VJMH01005281">
    <property type="protein sequence ID" value="KAF0697919.1"/>
    <property type="molecule type" value="Genomic_DNA"/>
</dbReference>
<evidence type="ECO:0000259" key="1">
    <source>
        <dbReference type="Pfam" id="PF24784"/>
    </source>
</evidence>
<evidence type="ECO:0000313" key="3">
    <source>
        <dbReference type="EMBL" id="VFT88277.1"/>
    </source>
</evidence>
<protein>
    <submittedName>
        <fullName evidence="3">Aste57867_11416 protein</fullName>
    </submittedName>
</protein>
<evidence type="ECO:0000313" key="4">
    <source>
        <dbReference type="Proteomes" id="UP000332933"/>
    </source>
</evidence>
<evidence type="ECO:0000313" key="2">
    <source>
        <dbReference type="EMBL" id="KAF0697919.1"/>
    </source>
</evidence>
<feature type="domain" description="Temptin Cys/Cys disulfide" evidence="1">
    <location>
        <begin position="20"/>
        <end position="105"/>
    </location>
</feature>
<organism evidence="3 4">
    <name type="scientific">Aphanomyces stellatus</name>
    <dbReference type="NCBI Taxonomy" id="120398"/>
    <lineage>
        <taxon>Eukaryota</taxon>
        <taxon>Sar</taxon>
        <taxon>Stramenopiles</taxon>
        <taxon>Oomycota</taxon>
        <taxon>Saprolegniomycetes</taxon>
        <taxon>Saprolegniales</taxon>
        <taxon>Verrucalvaceae</taxon>
        <taxon>Aphanomyces</taxon>
    </lineage>
</organism>
<accession>A0A485KTC5</accession>
<gene>
    <name evidence="3" type="primary">Aste57867_11416</name>
    <name evidence="2" type="ORF">As57867_011374</name>
    <name evidence="3" type="ORF">ASTE57867_11416</name>
</gene>